<evidence type="ECO:0000313" key="1">
    <source>
        <dbReference type="EMBL" id="ROJ29184.1"/>
    </source>
</evidence>
<comment type="caution">
    <text evidence="1">The sequence shown here is derived from an EMBL/GenBank/DDBJ whole genome shotgun (WGS) entry which is preliminary data.</text>
</comment>
<keyword evidence="2" id="KW-1185">Reference proteome</keyword>
<reference evidence="1 2" key="1">
    <citation type="submission" date="2018-10" db="EMBL/GenBank/DDBJ databases">
        <title>Genome assembly for a Yunnan-Guizhou Plateau 3E fish, Anabarilius grahami (Regan), and its evolutionary and genetic applications.</title>
        <authorList>
            <person name="Jiang W."/>
        </authorList>
    </citation>
    <scope>NUCLEOTIDE SEQUENCE [LARGE SCALE GENOMIC DNA]</scope>
    <source>
        <strain evidence="1">AG-KIZ</strain>
        <tissue evidence="1">Muscle</tissue>
    </source>
</reference>
<dbReference type="Proteomes" id="UP000281406">
    <property type="component" value="Unassembled WGS sequence"/>
</dbReference>
<dbReference type="OrthoDB" id="9942170at2759"/>
<accession>A0A3N0XRJ2</accession>
<organism evidence="1 2">
    <name type="scientific">Anabarilius grahami</name>
    <name type="common">Kanglang fish</name>
    <name type="synonym">Barilius grahami</name>
    <dbReference type="NCBI Taxonomy" id="495550"/>
    <lineage>
        <taxon>Eukaryota</taxon>
        <taxon>Metazoa</taxon>
        <taxon>Chordata</taxon>
        <taxon>Craniata</taxon>
        <taxon>Vertebrata</taxon>
        <taxon>Euteleostomi</taxon>
        <taxon>Actinopterygii</taxon>
        <taxon>Neopterygii</taxon>
        <taxon>Teleostei</taxon>
        <taxon>Ostariophysi</taxon>
        <taxon>Cypriniformes</taxon>
        <taxon>Xenocyprididae</taxon>
        <taxon>Xenocypridinae</taxon>
        <taxon>Xenocypridinae incertae sedis</taxon>
        <taxon>Anabarilius</taxon>
    </lineage>
</organism>
<sequence length="293" mass="34890">MFRTNERKCPELFYKGKHLKLEELKQKHISNKYLYNKWIPSKPEEVEFKVSNLRHDTNLQGYHGIWNSDGFKKPTRSDSPTRDLVWWSPDISRQEITIAEEQYLNEQEFYYEVKPFLHRFTSSPAFLASSRMGNFRFSMPIHELLKSYKQQFCEGQKPHIRVFETVVYKQEVMYSIVIHAPHAQGLFSKYPLLRNTQDAVCEFYKDCIIWRPQAMSKTHRFFLSEDMEAIRIPIRDRQNYMWDNIGMAFHVPYGQIFSFSKEILSESLRLCEGAEPKLNSGEFVKCEFGPIRP</sequence>
<dbReference type="AlphaFoldDB" id="A0A3N0XRJ2"/>
<dbReference type="EMBL" id="RJVU01062584">
    <property type="protein sequence ID" value="ROJ29184.1"/>
    <property type="molecule type" value="Genomic_DNA"/>
</dbReference>
<evidence type="ECO:0000313" key="2">
    <source>
        <dbReference type="Proteomes" id="UP000281406"/>
    </source>
</evidence>
<name>A0A3N0XRJ2_ANAGA</name>
<proteinExistence type="predicted"/>
<gene>
    <name evidence="1" type="ORF">DPX16_13628</name>
</gene>
<protein>
    <submittedName>
        <fullName evidence="1">Uncharacterized protein</fullName>
    </submittedName>
</protein>